<feature type="region of interest" description="Disordered" evidence="1">
    <location>
        <begin position="97"/>
        <end position="126"/>
    </location>
</feature>
<protein>
    <submittedName>
        <fullName evidence="2">Uncharacterized protein</fullName>
    </submittedName>
</protein>
<feature type="region of interest" description="Disordered" evidence="1">
    <location>
        <begin position="57"/>
        <end position="80"/>
    </location>
</feature>
<reference evidence="2 3" key="1">
    <citation type="journal article" date="2020" name="BMC Genomics">
        <title>Intraspecific diversification of the crop wild relative Brassica cretica Lam. using demographic model selection.</title>
        <authorList>
            <person name="Kioukis A."/>
            <person name="Michalopoulou V.A."/>
            <person name="Briers L."/>
            <person name="Pirintsos S."/>
            <person name="Studholme D.J."/>
            <person name="Pavlidis P."/>
            <person name="Sarris P.F."/>
        </authorList>
    </citation>
    <scope>NUCLEOTIDE SEQUENCE [LARGE SCALE GENOMIC DNA]</scope>
    <source>
        <strain evidence="3">cv. PFS-1207/04</strain>
    </source>
</reference>
<evidence type="ECO:0000256" key="1">
    <source>
        <dbReference type="SAM" id="MobiDB-lite"/>
    </source>
</evidence>
<accession>A0ABQ7DND6</accession>
<evidence type="ECO:0000313" key="3">
    <source>
        <dbReference type="Proteomes" id="UP000266723"/>
    </source>
</evidence>
<keyword evidence="3" id="KW-1185">Reference proteome</keyword>
<comment type="caution">
    <text evidence="2">The sequence shown here is derived from an EMBL/GenBank/DDBJ whole genome shotgun (WGS) entry which is preliminary data.</text>
</comment>
<dbReference type="Proteomes" id="UP000266723">
    <property type="component" value="Unassembled WGS sequence"/>
</dbReference>
<name>A0ABQ7DND6_BRACR</name>
<evidence type="ECO:0000313" key="2">
    <source>
        <dbReference type="EMBL" id="KAF3578836.1"/>
    </source>
</evidence>
<feature type="compositionally biased region" description="Polar residues" evidence="1">
    <location>
        <begin position="57"/>
        <end position="69"/>
    </location>
</feature>
<sequence length="126" mass="13641">MSRSITLYADVPGFSIKLSANSDQSPPWVQRLILIKDKKKVLHAQFDLARQSNISNQAANPFTPSASTSEHYRQGKNKGQTVGKKYFMKRLLQLPASKSLPPSSGFLPPASRSLPLGLGPASGSGF</sequence>
<gene>
    <name evidence="2" type="ORF">DY000_02032112</name>
</gene>
<organism evidence="2 3">
    <name type="scientific">Brassica cretica</name>
    <name type="common">Mustard</name>
    <dbReference type="NCBI Taxonomy" id="69181"/>
    <lineage>
        <taxon>Eukaryota</taxon>
        <taxon>Viridiplantae</taxon>
        <taxon>Streptophyta</taxon>
        <taxon>Embryophyta</taxon>
        <taxon>Tracheophyta</taxon>
        <taxon>Spermatophyta</taxon>
        <taxon>Magnoliopsida</taxon>
        <taxon>eudicotyledons</taxon>
        <taxon>Gunneridae</taxon>
        <taxon>Pentapetalae</taxon>
        <taxon>rosids</taxon>
        <taxon>malvids</taxon>
        <taxon>Brassicales</taxon>
        <taxon>Brassicaceae</taxon>
        <taxon>Brassiceae</taxon>
        <taxon>Brassica</taxon>
    </lineage>
</organism>
<dbReference type="EMBL" id="QGKV02000649">
    <property type="protein sequence ID" value="KAF3578836.1"/>
    <property type="molecule type" value="Genomic_DNA"/>
</dbReference>
<proteinExistence type="predicted"/>